<keyword evidence="3" id="KW-1185">Reference proteome</keyword>
<comment type="caution">
    <text evidence="2">The sequence shown here is derived from an EMBL/GenBank/DDBJ whole genome shotgun (WGS) entry which is preliminary data.</text>
</comment>
<organism evidence="2 3">
    <name type="scientific">Danaus plexippus plexippus</name>
    <dbReference type="NCBI Taxonomy" id="278856"/>
    <lineage>
        <taxon>Eukaryota</taxon>
        <taxon>Metazoa</taxon>
        <taxon>Ecdysozoa</taxon>
        <taxon>Arthropoda</taxon>
        <taxon>Hexapoda</taxon>
        <taxon>Insecta</taxon>
        <taxon>Pterygota</taxon>
        <taxon>Neoptera</taxon>
        <taxon>Endopterygota</taxon>
        <taxon>Lepidoptera</taxon>
        <taxon>Glossata</taxon>
        <taxon>Ditrysia</taxon>
        <taxon>Papilionoidea</taxon>
        <taxon>Nymphalidae</taxon>
        <taxon>Danainae</taxon>
        <taxon>Danaini</taxon>
        <taxon>Danaina</taxon>
        <taxon>Danaus</taxon>
        <taxon>Danaus</taxon>
    </lineage>
</organism>
<feature type="compositionally biased region" description="Low complexity" evidence="1">
    <location>
        <begin position="63"/>
        <end position="75"/>
    </location>
</feature>
<dbReference type="EMBL" id="AGBW02007651">
    <property type="protein sequence ID" value="OWR55007.1"/>
    <property type="molecule type" value="Genomic_DNA"/>
</dbReference>
<dbReference type="OrthoDB" id="8014143at2759"/>
<name>A0A212FMP6_DANPL</name>
<proteinExistence type="predicted"/>
<dbReference type="KEGG" id="dpl:KGM_207056"/>
<sequence>MGQEQSYIAQGNLSPVKKYQDKYENQIQYTVSNIEYRSSEYDRKDYIRYKPRRSTESYKSDNSSTESSGYRSSSSANECSDRSSSSYYFCSSLYKNDHYKNANKDLYRPVKIPKDKRYKQLFDTEDTKNTRLKGYITDTEKAKSKVASSTKKAGIRNYTPKILSAEEQRKKLENWI</sequence>
<dbReference type="Proteomes" id="UP000007151">
    <property type="component" value="Unassembled WGS sequence"/>
</dbReference>
<protein>
    <submittedName>
        <fullName evidence="2">Uncharacterized protein</fullName>
    </submittedName>
</protein>
<evidence type="ECO:0000313" key="2">
    <source>
        <dbReference type="EMBL" id="OWR55007.1"/>
    </source>
</evidence>
<accession>A0A212FMP6</accession>
<feature type="compositionally biased region" description="Basic and acidic residues" evidence="1">
    <location>
        <begin position="42"/>
        <end position="59"/>
    </location>
</feature>
<feature type="region of interest" description="Disordered" evidence="1">
    <location>
        <begin position="42"/>
        <end position="84"/>
    </location>
</feature>
<evidence type="ECO:0000313" key="3">
    <source>
        <dbReference type="Proteomes" id="UP000007151"/>
    </source>
</evidence>
<dbReference type="AlphaFoldDB" id="A0A212FMP6"/>
<gene>
    <name evidence="2" type="ORF">KGM_207056</name>
</gene>
<evidence type="ECO:0000256" key="1">
    <source>
        <dbReference type="SAM" id="MobiDB-lite"/>
    </source>
</evidence>
<reference evidence="2 3" key="1">
    <citation type="journal article" date="2011" name="Cell">
        <title>The monarch butterfly genome yields insights into long-distance migration.</title>
        <authorList>
            <person name="Zhan S."/>
            <person name="Merlin C."/>
            <person name="Boore J.L."/>
            <person name="Reppert S.M."/>
        </authorList>
    </citation>
    <scope>NUCLEOTIDE SEQUENCE [LARGE SCALE GENOMIC DNA]</scope>
    <source>
        <strain evidence="2">F-2</strain>
    </source>
</reference>